<protein>
    <submittedName>
        <fullName evidence="4">PDZ domain-containing protein</fullName>
    </submittedName>
</protein>
<evidence type="ECO:0000256" key="2">
    <source>
        <dbReference type="SAM" id="SignalP"/>
    </source>
</evidence>
<feature type="domain" description="PDZ" evidence="3">
    <location>
        <begin position="353"/>
        <end position="463"/>
    </location>
</feature>
<dbReference type="PROSITE" id="PS50106">
    <property type="entry name" value="PDZ"/>
    <property type="match status" value="2"/>
</dbReference>
<dbReference type="GO" id="GO:0004222">
    <property type="term" value="F:metalloendopeptidase activity"/>
    <property type="evidence" value="ECO:0007669"/>
    <property type="project" value="InterPro"/>
</dbReference>
<evidence type="ECO:0000256" key="1">
    <source>
        <dbReference type="ARBA" id="ARBA00001947"/>
    </source>
</evidence>
<dbReference type="EMBL" id="JAAGNX010000001">
    <property type="protein sequence ID" value="NDV61062.1"/>
    <property type="molecule type" value="Genomic_DNA"/>
</dbReference>
<comment type="caution">
    <text evidence="4">The sequence shown here is derived from an EMBL/GenBank/DDBJ whole genome shotgun (WGS) entry which is preliminary data.</text>
</comment>
<organism evidence="4 5">
    <name type="scientific">Oceanipulchritudo coccoides</name>
    <dbReference type="NCBI Taxonomy" id="2706888"/>
    <lineage>
        <taxon>Bacteria</taxon>
        <taxon>Pseudomonadati</taxon>
        <taxon>Verrucomicrobiota</taxon>
        <taxon>Opitutia</taxon>
        <taxon>Puniceicoccales</taxon>
        <taxon>Oceanipulchritudinaceae</taxon>
        <taxon>Oceanipulchritudo</taxon>
    </lineage>
</organism>
<evidence type="ECO:0000313" key="4">
    <source>
        <dbReference type="EMBL" id="NDV61062.1"/>
    </source>
</evidence>
<dbReference type="SUPFAM" id="SSF50156">
    <property type="entry name" value="PDZ domain-like"/>
    <property type="match status" value="2"/>
</dbReference>
<dbReference type="GO" id="GO:0006508">
    <property type="term" value="P:proteolysis"/>
    <property type="evidence" value="ECO:0007669"/>
    <property type="project" value="InterPro"/>
</dbReference>
<dbReference type="PANTHER" id="PTHR42837:SF2">
    <property type="entry name" value="MEMBRANE METALLOPROTEASE ARASP2, CHLOROPLASTIC-RELATED"/>
    <property type="match status" value="1"/>
</dbReference>
<gene>
    <name evidence="4" type="ORF">G0Q06_01215</name>
</gene>
<feature type="signal peptide" evidence="2">
    <location>
        <begin position="1"/>
        <end position="21"/>
    </location>
</feature>
<dbReference type="InterPro" id="IPR001478">
    <property type="entry name" value="PDZ"/>
</dbReference>
<evidence type="ECO:0000313" key="5">
    <source>
        <dbReference type="Proteomes" id="UP000478417"/>
    </source>
</evidence>
<name>A0A6B2LY67_9BACT</name>
<dbReference type="GO" id="GO:0016020">
    <property type="term" value="C:membrane"/>
    <property type="evidence" value="ECO:0007669"/>
    <property type="project" value="InterPro"/>
</dbReference>
<reference evidence="4 5" key="1">
    <citation type="submission" date="2020-02" db="EMBL/GenBank/DDBJ databases">
        <title>Albibacoteraceae fam. nov., the first described family within the subdivision 4 Verrucomicrobia.</title>
        <authorList>
            <person name="Xi F."/>
        </authorList>
    </citation>
    <scope>NUCLEOTIDE SEQUENCE [LARGE SCALE GENOMIC DNA]</scope>
    <source>
        <strain evidence="4 5">CK1056</strain>
    </source>
</reference>
<dbReference type="Pfam" id="PF00595">
    <property type="entry name" value="PDZ"/>
    <property type="match status" value="1"/>
</dbReference>
<comment type="cofactor">
    <cofactor evidence="1">
        <name>Zn(2+)</name>
        <dbReference type="ChEBI" id="CHEBI:29105"/>
    </cofactor>
</comment>
<dbReference type="Pfam" id="PF13180">
    <property type="entry name" value="PDZ_2"/>
    <property type="match status" value="1"/>
</dbReference>
<dbReference type="Proteomes" id="UP000478417">
    <property type="component" value="Unassembled WGS sequence"/>
</dbReference>
<dbReference type="Gene3D" id="2.30.42.10">
    <property type="match status" value="2"/>
</dbReference>
<feature type="chain" id="PRO_5025442688" evidence="2">
    <location>
        <begin position="22"/>
        <end position="463"/>
    </location>
</feature>
<accession>A0A6B2LY67</accession>
<dbReference type="RefSeq" id="WP_163961646.1">
    <property type="nucleotide sequence ID" value="NZ_JAAGNX010000001.1"/>
</dbReference>
<sequence length="463" mass="51860">MPIRSFLFLFLACLALSPADAVTREELFLERSKSVVFVEYYIQREVDRQNSDGVALVASADGLLICLPNVFPDWVPPEKYRDIKAYPAENPLGEGFEVTYLGQDWVNGWHYLKIDDMALAGDYLKPITDYEVGTASIGEPVWGICMTPGDLDYITYYREGKLSTVQPLPMDTAFVTDEVAVPGGPVFLEDGRFTGWAGRALPMERDMWIGSEFFRANIRNPDESHMYVLADFFLNELGARIPGNPLEHKRPWIGISGTQPLDKETARFMGLTDQGVVIVSEVLPETPADLAGLKDRDLILAINGKVIPRLKPDSVLQAYFEREILLSEIGEPLTLTVLRGDEKLDLEVLPRLSPTVMKEAKREYFETLGVTLREFITLDALQRREDHRDKKGAIVNFIRPNSPAAAGNLSPGDWVQEIGGVPVETFEEAVAQLQANLDDDSLEEVVLLVERSNETAVLRLRKN</sequence>
<dbReference type="InterPro" id="IPR036034">
    <property type="entry name" value="PDZ_sf"/>
</dbReference>
<keyword evidence="2" id="KW-0732">Signal</keyword>
<dbReference type="AlphaFoldDB" id="A0A6B2LY67"/>
<dbReference type="PANTHER" id="PTHR42837">
    <property type="entry name" value="REGULATOR OF SIGMA-E PROTEASE RSEP"/>
    <property type="match status" value="1"/>
</dbReference>
<dbReference type="InterPro" id="IPR004387">
    <property type="entry name" value="Pept_M50_Zn"/>
</dbReference>
<feature type="domain" description="PDZ" evidence="3">
    <location>
        <begin position="258"/>
        <end position="341"/>
    </location>
</feature>
<dbReference type="SMART" id="SM00228">
    <property type="entry name" value="PDZ"/>
    <property type="match status" value="2"/>
</dbReference>
<proteinExistence type="predicted"/>
<evidence type="ECO:0000259" key="3">
    <source>
        <dbReference type="PROSITE" id="PS50106"/>
    </source>
</evidence>
<keyword evidence="5" id="KW-1185">Reference proteome</keyword>